<reference evidence="1 2" key="1">
    <citation type="journal article" date="2012" name="Science">
        <title>The Paleozoic origin of enzymatic lignin decomposition reconstructed from 31 fungal genomes.</title>
        <authorList>
            <person name="Floudas D."/>
            <person name="Binder M."/>
            <person name="Riley R."/>
            <person name="Barry K."/>
            <person name="Blanchette R.A."/>
            <person name="Henrissat B."/>
            <person name="Martinez A.T."/>
            <person name="Otillar R."/>
            <person name="Spatafora J.W."/>
            <person name="Yadav J.S."/>
            <person name="Aerts A."/>
            <person name="Benoit I."/>
            <person name="Boyd A."/>
            <person name="Carlson A."/>
            <person name="Copeland A."/>
            <person name="Coutinho P.M."/>
            <person name="de Vries R.P."/>
            <person name="Ferreira P."/>
            <person name="Findley K."/>
            <person name="Foster B."/>
            <person name="Gaskell J."/>
            <person name="Glotzer D."/>
            <person name="Gorecki P."/>
            <person name="Heitman J."/>
            <person name="Hesse C."/>
            <person name="Hori C."/>
            <person name="Igarashi K."/>
            <person name="Jurgens J.A."/>
            <person name="Kallen N."/>
            <person name="Kersten P."/>
            <person name="Kohler A."/>
            <person name="Kuees U."/>
            <person name="Kumar T.K.A."/>
            <person name="Kuo A."/>
            <person name="LaButti K."/>
            <person name="Larrondo L.F."/>
            <person name="Lindquist E."/>
            <person name="Ling A."/>
            <person name="Lombard V."/>
            <person name="Lucas S."/>
            <person name="Lundell T."/>
            <person name="Martin R."/>
            <person name="McLaughlin D.J."/>
            <person name="Morgenstern I."/>
            <person name="Morin E."/>
            <person name="Murat C."/>
            <person name="Nagy L.G."/>
            <person name="Nolan M."/>
            <person name="Ohm R.A."/>
            <person name="Patyshakuliyeva A."/>
            <person name="Rokas A."/>
            <person name="Ruiz-Duenas F.J."/>
            <person name="Sabat G."/>
            <person name="Salamov A."/>
            <person name="Samejima M."/>
            <person name="Schmutz J."/>
            <person name="Slot J.C."/>
            <person name="St John F."/>
            <person name="Stenlid J."/>
            <person name="Sun H."/>
            <person name="Sun S."/>
            <person name="Syed K."/>
            <person name="Tsang A."/>
            <person name="Wiebenga A."/>
            <person name="Young D."/>
            <person name="Pisabarro A."/>
            <person name="Eastwood D.C."/>
            <person name="Martin F."/>
            <person name="Cullen D."/>
            <person name="Grigoriev I.V."/>
            <person name="Hibbett D.S."/>
        </authorList>
    </citation>
    <scope>NUCLEOTIDE SEQUENCE [LARGE SCALE GENOMIC DNA]</scope>
    <source>
        <strain evidence="1 2">DJM-731 SS1</strain>
    </source>
</reference>
<accession>M5FXQ3</accession>
<gene>
    <name evidence="1" type="ORF">DACRYDRAFT_21763</name>
</gene>
<evidence type="ECO:0000313" key="2">
    <source>
        <dbReference type="Proteomes" id="UP000030653"/>
    </source>
</evidence>
<evidence type="ECO:0000313" key="1">
    <source>
        <dbReference type="EMBL" id="EJU02811.1"/>
    </source>
</evidence>
<dbReference type="HOGENOM" id="CLU_2687785_0_0_1"/>
<dbReference type="Proteomes" id="UP000030653">
    <property type="component" value="Unassembled WGS sequence"/>
</dbReference>
<dbReference type="GeneID" id="63687605"/>
<sequence length="74" mass="7809">MHRQDKHGLNPLTPSAAPPYMLLAASSAPASHASASILVRKVAIKRPSKPMTPLRTPLLELDPPAEPVVLVPTG</sequence>
<dbReference type="RefSeq" id="XP_040629705.1">
    <property type="nucleotide sequence ID" value="XM_040772543.1"/>
</dbReference>
<dbReference type="EMBL" id="JH795861">
    <property type="protein sequence ID" value="EJU02811.1"/>
    <property type="molecule type" value="Genomic_DNA"/>
</dbReference>
<name>M5FXQ3_DACPD</name>
<organism evidence="1 2">
    <name type="scientific">Dacryopinax primogenitus (strain DJM 731)</name>
    <name type="common">Brown rot fungus</name>
    <dbReference type="NCBI Taxonomy" id="1858805"/>
    <lineage>
        <taxon>Eukaryota</taxon>
        <taxon>Fungi</taxon>
        <taxon>Dikarya</taxon>
        <taxon>Basidiomycota</taxon>
        <taxon>Agaricomycotina</taxon>
        <taxon>Dacrymycetes</taxon>
        <taxon>Dacrymycetales</taxon>
        <taxon>Dacrymycetaceae</taxon>
        <taxon>Dacryopinax</taxon>
    </lineage>
</organism>
<keyword evidence="2" id="KW-1185">Reference proteome</keyword>
<dbReference type="AlphaFoldDB" id="M5FXQ3"/>
<protein>
    <submittedName>
        <fullName evidence="1">Uncharacterized protein</fullName>
    </submittedName>
</protein>
<proteinExistence type="predicted"/>